<dbReference type="RefSeq" id="XP_033396481.1">
    <property type="nucleotide sequence ID" value="XM_033546771.1"/>
</dbReference>
<evidence type="ECO:0000256" key="3">
    <source>
        <dbReference type="ARBA" id="ARBA00022771"/>
    </source>
</evidence>
<evidence type="ECO:0000256" key="5">
    <source>
        <dbReference type="ARBA" id="ARBA00023015"/>
    </source>
</evidence>
<dbReference type="SMART" id="SM00355">
    <property type="entry name" value="ZnF_C2H2"/>
    <property type="match status" value="7"/>
</dbReference>
<dbReference type="Gene3D" id="3.30.160.60">
    <property type="entry name" value="Classic Zinc Finger"/>
    <property type="match status" value="2"/>
</dbReference>
<evidence type="ECO:0000256" key="6">
    <source>
        <dbReference type="ARBA" id="ARBA00023163"/>
    </source>
</evidence>
<keyword evidence="6" id="KW-0804">Transcription</keyword>
<keyword evidence="7" id="KW-0539">Nucleus</keyword>
<gene>
    <name evidence="11" type="ORF">K452DRAFT_51003</name>
</gene>
<keyword evidence="12" id="KW-1185">Reference proteome</keyword>
<dbReference type="PROSITE" id="PS50157">
    <property type="entry name" value="ZINC_FINGER_C2H2_2"/>
    <property type="match status" value="2"/>
</dbReference>
<dbReference type="GO" id="GO:0005634">
    <property type="term" value="C:nucleus"/>
    <property type="evidence" value="ECO:0007669"/>
    <property type="project" value="UniProtKB-SubCell"/>
</dbReference>
<feature type="domain" description="C2H2-type" evidence="10">
    <location>
        <begin position="128"/>
        <end position="158"/>
    </location>
</feature>
<evidence type="ECO:0000256" key="7">
    <source>
        <dbReference type="ARBA" id="ARBA00023242"/>
    </source>
</evidence>
<comment type="subcellular location">
    <subcellularLocation>
        <location evidence="1">Nucleus</location>
    </subcellularLocation>
</comment>
<reference evidence="11" key="1">
    <citation type="journal article" date="2020" name="Stud. Mycol.">
        <title>101 Dothideomycetes genomes: a test case for predicting lifestyles and emergence of pathogens.</title>
        <authorList>
            <person name="Haridas S."/>
            <person name="Albert R."/>
            <person name="Binder M."/>
            <person name="Bloem J."/>
            <person name="Labutti K."/>
            <person name="Salamov A."/>
            <person name="Andreopoulos B."/>
            <person name="Baker S."/>
            <person name="Barry K."/>
            <person name="Bills G."/>
            <person name="Bluhm B."/>
            <person name="Cannon C."/>
            <person name="Castanera R."/>
            <person name="Culley D."/>
            <person name="Daum C."/>
            <person name="Ezra D."/>
            <person name="Gonzalez J."/>
            <person name="Henrissat B."/>
            <person name="Kuo A."/>
            <person name="Liang C."/>
            <person name="Lipzen A."/>
            <person name="Lutzoni F."/>
            <person name="Magnuson J."/>
            <person name="Mondo S."/>
            <person name="Nolan M."/>
            <person name="Ohm R."/>
            <person name="Pangilinan J."/>
            <person name="Park H.-J."/>
            <person name="Ramirez L."/>
            <person name="Alfaro M."/>
            <person name="Sun H."/>
            <person name="Tritt A."/>
            <person name="Yoshinaga Y."/>
            <person name="Zwiers L.-H."/>
            <person name="Turgeon B."/>
            <person name="Goodwin S."/>
            <person name="Spatafora J."/>
            <person name="Crous P."/>
            <person name="Grigoriev I."/>
        </authorList>
    </citation>
    <scope>NUCLEOTIDE SEQUENCE</scope>
    <source>
        <strain evidence="11">CBS 121167</strain>
    </source>
</reference>
<name>A0A6A6BB02_9PEZI</name>
<protein>
    <recommendedName>
        <fullName evidence="10">C2H2-type domain-containing protein</fullName>
    </recommendedName>
</protein>
<feature type="domain" description="C2H2-type" evidence="10">
    <location>
        <begin position="184"/>
        <end position="213"/>
    </location>
</feature>
<dbReference type="EMBL" id="ML995489">
    <property type="protein sequence ID" value="KAF2140768.1"/>
    <property type="molecule type" value="Genomic_DNA"/>
</dbReference>
<dbReference type="InterPro" id="IPR013087">
    <property type="entry name" value="Znf_C2H2_type"/>
</dbReference>
<dbReference type="GO" id="GO:0008270">
    <property type="term" value="F:zinc ion binding"/>
    <property type="evidence" value="ECO:0007669"/>
    <property type="project" value="UniProtKB-KW"/>
</dbReference>
<dbReference type="PANTHER" id="PTHR46179">
    <property type="entry name" value="ZINC FINGER PROTEIN"/>
    <property type="match status" value="1"/>
</dbReference>
<keyword evidence="5" id="KW-0805">Transcription regulation</keyword>
<dbReference type="InterPro" id="IPR051061">
    <property type="entry name" value="Zinc_finger_trans_reg"/>
</dbReference>
<feature type="region of interest" description="Disordered" evidence="9">
    <location>
        <begin position="27"/>
        <end position="91"/>
    </location>
</feature>
<dbReference type="GeneID" id="54304278"/>
<dbReference type="GO" id="GO:0006357">
    <property type="term" value="P:regulation of transcription by RNA polymerase II"/>
    <property type="evidence" value="ECO:0007669"/>
    <property type="project" value="TreeGrafter"/>
</dbReference>
<dbReference type="InterPro" id="IPR036236">
    <property type="entry name" value="Znf_C2H2_sf"/>
</dbReference>
<accession>A0A6A6BB02</accession>
<keyword evidence="3 8" id="KW-0863">Zinc-finger</keyword>
<keyword evidence="4" id="KW-0862">Zinc</keyword>
<evidence type="ECO:0000256" key="4">
    <source>
        <dbReference type="ARBA" id="ARBA00022833"/>
    </source>
</evidence>
<dbReference type="SUPFAM" id="SSF57667">
    <property type="entry name" value="beta-beta-alpha zinc fingers"/>
    <property type="match status" value="1"/>
</dbReference>
<dbReference type="PROSITE" id="PS00028">
    <property type="entry name" value="ZINC_FINGER_C2H2_1"/>
    <property type="match status" value="3"/>
</dbReference>
<evidence type="ECO:0000313" key="12">
    <source>
        <dbReference type="Proteomes" id="UP000799438"/>
    </source>
</evidence>
<dbReference type="PANTHER" id="PTHR46179:SF13">
    <property type="entry name" value="C2H2-TYPE DOMAIN-CONTAINING PROTEIN"/>
    <property type="match status" value="1"/>
</dbReference>
<dbReference type="AlphaFoldDB" id="A0A6A6BB02"/>
<dbReference type="Proteomes" id="UP000799438">
    <property type="component" value="Unassembled WGS sequence"/>
</dbReference>
<evidence type="ECO:0000313" key="11">
    <source>
        <dbReference type="EMBL" id="KAF2140768.1"/>
    </source>
</evidence>
<keyword evidence="2" id="KW-0479">Metal-binding</keyword>
<dbReference type="OrthoDB" id="2687452at2759"/>
<evidence type="ECO:0000259" key="10">
    <source>
        <dbReference type="PROSITE" id="PS50157"/>
    </source>
</evidence>
<proteinExistence type="predicted"/>
<evidence type="ECO:0000256" key="8">
    <source>
        <dbReference type="PROSITE-ProRule" id="PRU00042"/>
    </source>
</evidence>
<sequence>MDSCSIPGFAEEKITWHDWGNGTLSFSPIPDNQLPGSTGHEMLDDSNGSQIEENDLPFRIGSEPMNQGNDEPTGNTPENMPSGESSRQLVRPDDAHATGRYQCVTCGVCRSNSSDLQWHGNDEQHDAFACSVHGCSLTFTVGSGVSRHVRRDHPEMKSCRQCGQGFPFITSLSEHAASTGHAAFACTVEGCESAFSRFDVLRRHQESHQSVTARFPCKYCKRHRGADSLKRRDHLTQHLRNYHHMGVDEVSSNQRSCPHDGCPESRPDIYDMPYWKRDHAFKKSAEYIAHMRKVHKESDFPCTEPGCNRGGPKGYFRERDLLKHKAKEHGIPIE</sequence>
<feature type="compositionally biased region" description="Polar residues" evidence="9">
    <location>
        <begin position="64"/>
        <end position="88"/>
    </location>
</feature>
<organism evidence="11 12">
    <name type="scientific">Aplosporella prunicola CBS 121167</name>
    <dbReference type="NCBI Taxonomy" id="1176127"/>
    <lineage>
        <taxon>Eukaryota</taxon>
        <taxon>Fungi</taxon>
        <taxon>Dikarya</taxon>
        <taxon>Ascomycota</taxon>
        <taxon>Pezizomycotina</taxon>
        <taxon>Dothideomycetes</taxon>
        <taxon>Dothideomycetes incertae sedis</taxon>
        <taxon>Botryosphaeriales</taxon>
        <taxon>Aplosporellaceae</taxon>
        <taxon>Aplosporella</taxon>
    </lineage>
</organism>
<evidence type="ECO:0000256" key="9">
    <source>
        <dbReference type="SAM" id="MobiDB-lite"/>
    </source>
</evidence>
<evidence type="ECO:0000256" key="2">
    <source>
        <dbReference type="ARBA" id="ARBA00022723"/>
    </source>
</evidence>
<evidence type="ECO:0000256" key="1">
    <source>
        <dbReference type="ARBA" id="ARBA00004123"/>
    </source>
</evidence>